<dbReference type="Gene3D" id="1.20.58.160">
    <property type="match status" value="1"/>
</dbReference>
<dbReference type="GO" id="GO:0005768">
    <property type="term" value="C:endosome"/>
    <property type="evidence" value="ECO:0007669"/>
    <property type="project" value="TreeGrafter"/>
</dbReference>
<feature type="region of interest" description="Disordered" evidence="4">
    <location>
        <begin position="356"/>
        <end position="420"/>
    </location>
</feature>
<sequence length="510" mass="55821">MTSFFGVGGNPFATIVGQKIEQATDGSLASENWTLNIEICDLINETEDGPKDAIKAIRKRLQQSIGKNYTIVMFTLTVLETCVKNCGKRFHILVCNKEFISELVKIIGVNNYSVLNVFEGPKNEPPTVVQEKVLSLIQSWADAFRNQPDLSGVVQVYNELKAKGIEFPMTDLDAMAPIHTPRKSVKESLDGSNSVAVTPPAGGGDSGPVSLTAEQMAKLRSDLDILQTNMTVFGEMINEMTPGNEHPSDLELFQELNTTLRLMQERLVELISKLSNDEITADLLRINDHLNNLFLRYSRYEKNREASKEGHTSREQNGQESLIDLNDEASGPLPEITTQVSNLGLGGQLANLNTVSAQSGSHKADKEDEFDTFAQSRKLESSKDSGSSYESNRKPDQISGSLAAAAEARAAQGTPSMHKESDFDEMAAWLEGAGEQSVLTSSEFERFLAERAMAAEISPSDQRNAGGNTNSRDADFDKFLSERAAAAERLPSASNRQKGKDPQDSSLFSL</sequence>
<dbReference type="SMART" id="SM00288">
    <property type="entry name" value="VHS"/>
    <property type="match status" value="1"/>
</dbReference>
<keyword evidence="8" id="KW-1185">Reference proteome</keyword>
<proteinExistence type="inferred from homology"/>
<dbReference type="PIRSF" id="PIRSF036948">
    <property type="entry name" value="TOM1"/>
    <property type="match status" value="1"/>
</dbReference>
<dbReference type="PROSITE" id="PS50909">
    <property type="entry name" value="GAT"/>
    <property type="match status" value="1"/>
</dbReference>
<evidence type="ECO:0000256" key="3">
    <source>
        <dbReference type="ARBA" id="ARBA00022927"/>
    </source>
</evidence>
<dbReference type="GO" id="GO:0015031">
    <property type="term" value="P:protein transport"/>
    <property type="evidence" value="ECO:0007669"/>
    <property type="project" value="UniProtKB-KW"/>
</dbReference>
<dbReference type="GO" id="GO:0043130">
    <property type="term" value="F:ubiquitin binding"/>
    <property type="evidence" value="ECO:0007669"/>
    <property type="project" value="InterPro"/>
</dbReference>
<dbReference type="EMBL" id="OV725080">
    <property type="protein sequence ID" value="CAH1398790.1"/>
    <property type="molecule type" value="Genomic_DNA"/>
</dbReference>
<feature type="region of interest" description="Disordered" evidence="4">
    <location>
        <begin position="454"/>
        <end position="510"/>
    </location>
</feature>
<feature type="domain" description="GAT" evidence="6">
    <location>
        <begin position="214"/>
        <end position="302"/>
    </location>
</feature>
<evidence type="ECO:0000256" key="1">
    <source>
        <dbReference type="ARBA" id="ARBA00007708"/>
    </source>
</evidence>
<dbReference type="CDD" id="cd14233">
    <property type="entry name" value="GAT_TOM1_like"/>
    <property type="match status" value="1"/>
</dbReference>
<dbReference type="Pfam" id="PF00790">
    <property type="entry name" value="VHS"/>
    <property type="match status" value="1"/>
</dbReference>
<evidence type="ECO:0008006" key="9">
    <source>
        <dbReference type="Google" id="ProtNLM"/>
    </source>
</evidence>
<dbReference type="OrthoDB" id="2018246at2759"/>
<dbReference type="SUPFAM" id="SSF48464">
    <property type="entry name" value="ENTH/VHS domain"/>
    <property type="match status" value="1"/>
</dbReference>
<protein>
    <recommendedName>
        <fullName evidence="9">Target of Myb protein 1</fullName>
    </recommendedName>
</protein>
<feature type="compositionally biased region" description="Basic and acidic residues" evidence="4">
    <location>
        <begin position="472"/>
        <end position="481"/>
    </location>
</feature>
<evidence type="ECO:0000259" key="5">
    <source>
        <dbReference type="PROSITE" id="PS50179"/>
    </source>
</evidence>
<dbReference type="InterPro" id="IPR002014">
    <property type="entry name" value="VHS_dom"/>
</dbReference>
<keyword evidence="3" id="KW-0653">Protein transport</keyword>
<evidence type="ECO:0000313" key="8">
    <source>
        <dbReference type="Proteomes" id="UP001152798"/>
    </source>
</evidence>
<organism evidence="7 8">
    <name type="scientific">Nezara viridula</name>
    <name type="common">Southern green stink bug</name>
    <name type="synonym">Cimex viridulus</name>
    <dbReference type="NCBI Taxonomy" id="85310"/>
    <lineage>
        <taxon>Eukaryota</taxon>
        <taxon>Metazoa</taxon>
        <taxon>Ecdysozoa</taxon>
        <taxon>Arthropoda</taxon>
        <taxon>Hexapoda</taxon>
        <taxon>Insecta</taxon>
        <taxon>Pterygota</taxon>
        <taxon>Neoptera</taxon>
        <taxon>Paraneoptera</taxon>
        <taxon>Hemiptera</taxon>
        <taxon>Heteroptera</taxon>
        <taxon>Panheteroptera</taxon>
        <taxon>Pentatomomorpha</taxon>
        <taxon>Pentatomoidea</taxon>
        <taxon>Pentatomidae</taxon>
        <taxon>Pentatominae</taxon>
        <taxon>Nezara</taxon>
    </lineage>
</organism>
<dbReference type="SUPFAM" id="SSF89009">
    <property type="entry name" value="GAT-like domain"/>
    <property type="match status" value="1"/>
</dbReference>
<dbReference type="GO" id="GO:0030276">
    <property type="term" value="F:clathrin binding"/>
    <property type="evidence" value="ECO:0007669"/>
    <property type="project" value="TreeGrafter"/>
</dbReference>
<dbReference type="AlphaFoldDB" id="A0A9P0HAS7"/>
<feature type="region of interest" description="Disordered" evidence="4">
    <location>
        <begin position="183"/>
        <end position="210"/>
    </location>
</feature>
<name>A0A9P0HAS7_NEZVI</name>
<accession>A0A9P0HAS7</accession>
<evidence type="ECO:0000259" key="6">
    <source>
        <dbReference type="PROSITE" id="PS50909"/>
    </source>
</evidence>
<evidence type="ECO:0000256" key="2">
    <source>
        <dbReference type="ARBA" id="ARBA00022448"/>
    </source>
</evidence>
<comment type="similarity">
    <text evidence="1">Belongs to the TOM1 family.</text>
</comment>
<dbReference type="InterPro" id="IPR014645">
    <property type="entry name" value="TOM1"/>
</dbReference>
<dbReference type="PANTHER" id="PTHR13856:SF137">
    <property type="entry name" value="GH05942P"/>
    <property type="match status" value="1"/>
</dbReference>
<dbReference type="PROSITE" id="PS50179">
    <property type="entry name" value="VHS"/>
    <property type="match status" value="1"/>
</dbReference>
<dbReference type="InterPro" id="IPR004152">
    <property type="entry name" value="GAT_dom"/>
</dbReference>
<dbReference type="GO" id="GO:0035091">
    <property type="term" value="F:phosphatidylinositol binding"/>
    <property type="evidence" value="ECO:0007669"/>
    <property type="project" value="InterPro"/>
</dbReference>
<dbReference type="InterPro" id="IPR038425">
    <property type="entry name" value="GAT_sf"/>
</dbReference>
<dbReference type="Proteomes" id="UP001152798">
    <property type="component" value="Chromosome 4"/>
</dbReference>
<feature type="compositionally biased region" description="Polar residues" evidence="4">
    <location>
        <begin position="459"/>
        <end position="471"/>
    </location>
</feature>
<gene>
    <name evidence="7" type="ORF">NEZAVI_LOCUS8380</name>
</gene>
<reference evidence="7" key="1">
    <citation type="submission" date="2022-01" db="EMBL/GenBank/DDBJ databases">
        <authorList>
            <person name="King R."/>
        </authorList>
    </citation>
    <scope>NUCLEOTIDE SEQUENCE</scope>
</reference>
<dbReference type="PANTHER" id="PTHR13856">
    <property type="entry name" value="VHS DOMAIN CONTAINING PROTEIN FAMILY"/>
    <property type="match status" value="1"/>
</dbReference>
<dbReference type="Pfam" id="PF03127">
    <property type="entry name" value="GAT"/>
    <property type="match status" value="1"/>
</dbReference>
<dbReference type="GO" id="GO:0007165">
    <property type="term" value="P:signal transduction"/>
    <property type="evidence" value="ECO:0007669"/>
    <property type="project" value="TreeGrafter"/>
</dbReference>
<evidence type="ECO:0000313" key="7">
    <source>
        <dbReference type="EMBL" id="CAH1398790.1"/>
    </source>
</evidence>
<dbReference type="CDD" id="cd03565">
    <property type="entry name" value="VHS_Tom1_like"/>
    <property type="match status" value="1"/>
</dbReference>
<dbReference type="GO" id="GO:0016020">
    <property type="term" value="C:membrane"/>
    <property type="evidence" value="ECO:0007669"/>
    <property type="project" value="TreeGrafter"/>
</dbReference>
<dbReference type="Gene3D" id="1.25.40.90">
    <property type="match status" value="1"/>
</dbReference>
<keyword evidence="2" id="KW-0813">Transport</keyword>
<feature type="domain" description="VHS" evidence="5">
    <location>
        <begin position="23"/>
        <end position="168"/>
    </location>
</feature>
<dbReference type="InterPro" id="IPR008942">
    <property type="entry name" value="ENTH_VHS"/>
</dbReference>
<evidence type="ECO:0000256" key="4">
    <source>
        <dbReference type="SAM" id="MobiDB-lite"/>
    </source>
</evidence>